<dbReference type="EMBL" id="HBGS01033904">
    <property type="protein sequence ID" value="CAD9436747.1"/>
    <property type="molecule type" value="Transcribed_RNA"/>
</dbReference>
<proteinExistence type="predicted"/>
<sequence length="692" mass="76574">MIYTASEMNLQEGVKKEIAPLLCEEGTRSNPNDIKLLSSTKKMALLACIIIPTVLFSGDMLLASSLLATGRASGAVEEMRSSTIVSLNVSNSDYGSDWEDLYSHNMGMYPWKFLVEPFRLTTFRAACENGGLTCAVGATWTMTYDEIDGPQTAILSVIDGGQSALHTCTKPGRMWTVEVSIPEGADSQSFKGVCKYVRRELNRLHDADRVRFLTALGKYHRIATTSIGKELGYGDRFLGIDDVIRGHIARRDFDGGFTPIHTWLSFITGHSLFMLRLDISLHEIDPTLPVSVPYWDYLSAASEYSDMYDAVIFSPKWFGNLSHLMPNSGLLHGALAVKATAEDVEVNPYGYLQQTTYSNHLPYVTRANTICGYDLTTDDCYDSDGSTANSIRTAWPQCDSYNDAASETTSLVELNTLLNSLHGSVHLAGGGTYDCASGGFETVHAAVGDIYWEKYRSFTKSLAIKSYDFWDPLGDFECPVPGSCDTTSTTYVSPNTSWPDPSNPCRCSHTLTAYEDLSTYDFSRLLEVFSEIVHTSDHITDVDEGLLALGELDDANRTTALRAIIEIYTRPGSVSNFATPFTSVNDPMFWPIHNNFEHSYVYFQLTHPMREPDGFNWSWPVDSSQCANCTGHNFHDPVPVTAGSVGMEGMYGHDVGLDLEFDEHITNAETMLLIDPSRVALPYVYDTISPMC</sequence>
<evidence type="ECO:0000259" key="1">
    <source>
        <dbReference type="Pfam" id="PF00264"/>
    </source>
</evidence>
<protein>
    <recommendedName>
        <fullName evidence="1">Tyrosinase copper-binding domain-containing protein</fullName>
    </recommendedName>
</protein>
<organism evidence="2">
    <name type="scientific">Octactis speculum</name>
    <dbReference type="NCBI Taxonomy" id="3111310"/>
    <lineage>
        <taxon>Eukaryota</taxon>
        <taxon>Sar</taxon>
        <taxon>Stramenopiles</taxon>
        <taxon>Ochrophyta</taxon>
        <taxon>Dictyochophyceae</taxon>
        <taxon>Dictyochales</taxon>
        <taxon>Dictyochaceae</taxon>
        <taxon>Octactis</taxon>
    </lineage>
</organism>
<dbReference type="Pfam" id="PF00264">
    <property type="entry name" value="Tyrosinase"/>
    <property type="match status" value="1"/>
</dbReference>
<dbReference type="GO" id="GO:0016491">
    <property type="term" value="F:oxidoreductase activity"/>
    <property type="evidence" value="ECO:0007669"/>
    <property type="project" value="InterPro"/>
</dbReference>
<dbReference type="InterPro" id="IPR008922">
    <property type="entry name" value="Di-copper_centre_dom_sf"/>
</dbReference>
<accession>A0A7S2CVH2</accession>
<dbReference type="AlphaFoldDB" id="A0A7S2CVH2"/>
<dbReference type="InterPro" id="IPR002227">
    <property type="entry name" value="Tyrosinase_Cu-bd"/>
</dbReference>
<feature type="domain" description="Tyrosinase copper-binding" evidence="1">
    <location>
        <begin position="257"/>
        <end position="434"/>
    </location>
</feature>
<dbReference type="Gene3D" id="1.10.1280.10">
    <property type="entry name" value="Di-copper center containing domain from catechol oxidase"/>
    <property type="match status" value="1"/>
</dbReference>
<gene>
    <name evidence="2" type="ORF">DSPE1174_LOCUS17448</name>
</gene>
<name>A0A7S2CVH2_9STRA</name>
<evidence type="ECO:0000313" key="2">
    <source>
        <dbReference type="EMBL" id="CAD9436747.1"/>
    </source>
</evidence>
<reference evidence="2" key="1">
    <citation type="submission" date="2021-01" db="EMBL/GenBank/DDBJ databases">
        <authorList>
            <person name="Corre E."/>
            <person name="Pelletier E."/>
            <person name="Niang G."/>
            <person name="Scheremetjew M."/>
            <person name="Finn R."/>
            <person name="Kale V."/>
            <person name="Holt S."/>
            <person name="Cochrane G."/>
            <person name="Meng A."/>
            <person name="Brown T."/>
            <person name="Cohen L."/>
        </authorList>
    </citation>
    <scope>NUCLEOTIDE SEQUENCE</scope>
    <source>
        <strain evidence="2">CCMP1381</strain>
    </source>
</reference>
<dbReference type="SUPFAM" id="SSF48056">
    <property type="entry name" value="Di-copper centre-containing domain"/>
    <property type="match status" value="1"/>
</dbReference>